<dbReference type="SUPFAM" id="SSF52833">
    <property type="entry name" value="Thioredoxin-like"/>
    <property type="match status" value="1"/>
</dbReference>
<protein>
    <submittedName>
        <fullName evidence="6">Redoxin domain-containing protein</fullName>
    </submittedName>
</protein>
<reference evidence="6 7" key="1">
    <citation type="journal article" date="2015" name="Genome Announc.">
        <title>Expanding the biotechnology potential of lactobacilli through comparative genomics of 213 strains and associated genera.</title>
        <authorList>
            <person name="Sun Z."/>
            <person name="Harris H.M."/>
            <person name="McCann A."/>
            <person name="Guo C."/>
            <person name="Argimon S."/>
            <person name="Zhang W."/>
            <person name="Yang X."/>
            <person name="Jeffery I.B."/>
            <person name="Cooney J.C."/>
            <person name="Kagawa T.F."/>
            <person name="Liu W."/>
            <person name="Song Y."/>
            <person name="Salvetti E."/>
            <person name="Wrobel A."/>
            <person name="Rasinkangas P."/>
            <person name="Parkhill J."/>
            <person name="Rea M.C."/>
            <person name="O'Sullivan O."/>
            <person name="Ritari J."/>
            <person name="Douillard F.P."/>
            <person name="Paul Ross R."/>
            <person name="Yang R."/>
            <person name="Briner A.E."/>
            <person name="Felis G.E."/>
            <person name="de Vos W.M."/>
            <person name="Barrangou R."/>
            <person name="Klaenhammer T.R."/>
            <person name="Caufield P.W."/>
            <person name="Cui Y."/>
            <person name="Zhang H."/>
            <person name="O'Toole P.W."/>
        </authorList>
    </citation>
    <scope>NUCLEOTIDE SEQUENCE [LARGE SCALE GENOMIC DNA]</scope>
    <source>
        <strain evidence="6 7">DSM 13345</strain>
    </source>
</reference>
<sequence length="176" mass="19510">MKLKGAFIVEVTVNGEKMQLVGNPPEVGTEIPHFKLFDAQNQRVKTRELLGKPTLFSVVPDINTSVCSLQSRKFNKAMAEYPDVRLITVSTNPINEQKGWCAANDIPNAELLSDYEQSFGYAMKLLIPDEGVLARSIFLIDADGQIVYRQIVPEMTHEPDYLAALNAVEKLGTAAE</sequence>
<dbReference type="InterPro" id="IPR013766">
    <property type="entry name" value="Thioredoxin_domain"/>
</dbReference>
<keyword evidence="2" id="KW-0049">Antioxidant</keyword>
<dbReference type="PATRIC" id="fig|1423771.3.peg.1530"/>
<dbReference type="EMBL" id="AZEQ01000004">
    <property type="protein sequence ID" value="KRL26514.1"/>
    <property type="molecule type" value="Genomic_DNA"/>
</dbReference>
<evidence type="ECO:0000313" key="7">
    <source>
        <dbReference type="Proteomes" id="UP000050901"/>
    </source>
</evidence>
<dbReference type="PANTHER" id="PTHR43110:SF1">
    <property type="entry name" value="THIOL PEROXIDASE"/>
    <property type="match status" value="1"/>
</dbReference>
<dbReference type="InterPro" id="IPR002065">
    <property type="entry name" value="TPX"/>
</dbReference>
<feature type="domain" description="Thioredoxin" evidence="5">
    <location>
        <begin position="25"/>
        <end position="170"/>
    </location>
</feature>
<evidence type="ECO:0000259" key="5">
    <source>
        <dbReference type="PROSITE" id="PS51352"/>
    </source>
</evidence>
<dbReference type="Proteomes" id="UP000050901">
    <property type="component" value="Unassembled WGS sequence"/>
</dbReference>
<dbReference type="Gene3D" id="3.40.30.10">
    <property type="entry name" value="Glutaredoxin"/>
    <property type="match status" value="1"/>
</dbReference>
<keyword evidence="4" id="KW-0676">Redox-active center</keyword>
<evidence type="ECO:0000256" key="3">
    <source>
        <dbReference type="ARBA" id="ARBA00023157"/>
    </source>
</evidence>
<proteinExistence type="predicted"/>
<dbReference type="PROSITE" id="PS51352">
    <property type="entry name" value="THIOREDOXIN_2"/>
    <property type="match status" value="1"/>
</dbReference>
<dbReference type="PANTHER" id="PTHR43110">
    <property type="entry name" value="THIOL PEROXIDASE"/>
    <property type="match status" value="1"/>
</dbReference>
<evidence type="ECO:0000313" key="6">
    <source>
        <dbReference type="EMBL" id="KRL26514.1"/>
    </source>
</evidence>
<evidence type="ECO:0000256" key="4">
    <source>
        <dbReference type="ARBA" id="ARBA00023284"/>
    </source>
</evidence>
<accession>A0A0R1P945</accession>
<dbReference type="GO" id="GO:0008379">
    <property type="term" value="F:thioredoxin peroxidase activity"/>
    <property type="evidence" value="ECO:0007669"/>
    <property type="project" value="InterPro"/>
</dbReference>
<evidence type="ECO:0000256" key="1">
    <source>
        <dbReference type="ARBA" id="ARBA00022559"/>
    </source>
</evidence>
<keyword evidence="3" id="KW-1015">Disulfide bond</keyword>
<dbReference type="AlphaFoldDB" id="A0A0R1P945"/>
<keyword evidence="1" id="KW-0575">Peroxidase</keyword>
<dbReference type="InterPro" id="IPR050455">
    <property type="entry name" value="Tpx_Peroxidase_subfamily"/>
</dbReference>
<keyword evidence="1" id="KW-0560">Oxidoreductase</keyword>
<gene>
    <name evidence="6" type="ORF">FC47_GL001505</name>
</gene>
<dbReference type="Pfam" id="PF08534">
    <property type="entry name" value="Redoxin"/>
    <property type="match status" value="1"/>
</dbReference>
<dbReference type="CDD" id="cd03014">
    <property type="entry name" value="PRX_Atyp2cys"/>
    <property type="match status" value="1"/>
</dbReference>
<dbReference type="NCBIfam" id="NF001808">
    <property type="entry name" value="PRK00522.1"/>
    <property type="match status" value="1"/>
</dbReference>
<evidence type="ECO:0000256" key="2">
    <source>
        <dbReference type="ARBA" id="ARBA00022862"/>
    </source>
</evidence>
<comment type="caution">
    <text evidence="6">The sequence shown here is derived from an EMBL/GenBank/DDBJ whole genome shotgun (WGS) entry which is preliminary data.</text>
</comment>
<name>A0A0R1P945_LIMMU</name>
<organism evidence="6 7">
    <name type="scientific">Limosilactobacillus mucosae DSM 13345</name>
    <dbReference type="NCBI Taxonomy" id="1423771"/>
    <lineage>
        <taxon>Bacteria</taxon>
        <taxon>Bacillati</taxon>
        <taxon>Bacillota</taxon>
        <taxon>Bacilli</taxon>
        <taxon>Lactobacillales</taxon>
        <taxon>Lactobacillaceae</taxon>
        <taxon>Limosilactobacillus</taxon>
    </lineage>
</organism>
<dbReference type="InterPro" id="IPR013740">
    <property type="entry name" value="Redoxin"/>
</dbReference>
<dbReference type="InterPro" id="IPR036249">
    <property type="entry name" value="Thioredoxin-like_sf"/>
</dbReference>